<dbReference type="EMBL" id="JACXSI010000005">
    <property type="protein sequence ID" value="MBD3107339.1"/>
    <property type="molecule type" value="Genomic_DNA"/>
</dbReference>
<evidence type="ECO:0000256" key="1">
    <source>
        <dbReference type="ARBA" id="ARBA00022679"/>
    </source>
</evidence>
<keyword evidence="1 2" id="KW-0808">Transferase</keyword>
<keyword evidence="3" id="KW-1185">Reference proteome</keyword>
<protein>
    <submittedName>
        <fullName evidence="2">CoA transferase</fullName>
    </submittedName>
</protein>
<dbReference type="InterPro" id="IPR044855">
    <property type="entry name" value="CoA-Trfase_III_dom3_sf"/>
</dbReference>
<evidence type="ECO:0000313" key="3">
    <source>
        <dbReference type="Proteomes" id="UP000602076"/>
    </source>
</evidence>
<dbReference type="Gene3D" id="3.40.50.10540">
    <property type="entry name" value="Crotonobetainyl-coa:carnitine coa-transferase, domain 1"/>
    <property type="match status" value="3"/>
</dbReference>
<dbReference type="PANTHER" id="PTHR48207">
    <property type="entry name" value="SUCCINATE--HYDROXYMETHYLGLUTARATE COA-TRANSFERASE"/>
    <property type="match status" value="1"/>
</dbReference>
<dbReference type="InterPro" id="IPR023606">
    <property type="entry name" value="CoA-Trfase_III_dom_1_sf"/>
</dbReference>
<dbReference type="InterPro" id="IPR050483">
    <property type="entry name" value="CoA-transferase_III_domain"/>
</dbReference>
<organism evidence="2 3">
    <name type="scientific">Peribacillus faecalis</name>
    <dbReference type="NCBI Taxonomy" id="2772559"/>
    <lineage>
        <taxon>Bacteria</taxon>
        <taxon>Bacillati</taxon>
        <taxon>Bacillota</taxon>
        <taxon>Bacilli</taxon>
        <taxon>Bacillales</taxon>
        <taxon>Bacillaceae</taxon>
        <taxon>Peribacillus</taxon>
    </lineage>
</organism>
<dbReference type="Proteomes" id="UP000602076">
    <property type="component" value="Unassembled WGS sequence"/>
</dbReference>
<dbReference type="PANTHER" id="PTHR48207:SF3">
    <property type="entry name" value="SUCCINATE--HYDROXYMETHYLGLUTARATE COA-TRANSFERASE"/>
    <property type="match status" value="1"/>
</dbReference>
<sequence>MKTTKETLLHDLKILEIVNGPSGSYAGRLLSKSGASVTRISRPEEHRSVFRNAGKRIVCFSNDEELLEYVTECLALRWDLIIWDSHCTLKCKDLLNSFFENQRSSETCIGVYLDFPNGIGTEEEYALQAMGGWMELTGNPELKPLQVGGYPASYLVGAHAAAGGLLAHLTLRPNKKHLVQINALTVVVSALEGAFSTYLATGEERSRMGNRHHAIAPMAIMPCTDGMIFLGAPVNEKWELLESWAELPHKPEWNNDVSRLKHCASLEAELSEWTRSMKKSELFYTGQAFRMPFAYVQSLQEVKDCLHLKEREFWERGNHISLPWAIKTNCTGKGFIKDKDTIRILDMTNMWSGPYCTRLFADLGIEVIKIEAPHRPDGIRSQKGATAPFYRELNRNKRGISLDLNVMEDRQKFLELVEISDVIVENFSPRVMPNFGLQYEQLWKYQPQLINLSLSAFGQTGPYRDFVGYGPTLEAMSGIAALTHYDDGKPWLPGFSVSDIGAGIHGAFVLAASLICRQRNGEGIRIDLSQYEVACQLVGDCFFEGCADSQTEAEGQIRNLKSIADDSGVHKLSITGETSLIGTPWQSKEWKVSANPAPELGQHTEELFNSL</sequence>
<reference evidence="2" key="1">
    <citation type="submission" date="2020-09" db="EMBL/GenBank/DDBJ databases">
        <title>Bacillus faecalis sp. nov., a moderately halophilic bacterium isolated from cow faeces.</title>
        <authorList>
            <person name="Jiang L."/>
            <person name="Lee J."/>
        </authorList>
    </citation>
    <scope>NUCLEOTIDE SEQUENCE</scope>
    <source>
        <strain evidence="2">AGMB 02131</strain>
    </source>
</reference>
<dbReference type="GO" id="GO:0008410">
    <property type="term" value="F:CoA-transferase activity"/>
    <property type="evidence" value="ECO:0007669"/>
    <property type="project" value="TreeGrafter"/>
</dbReference>
<dbReference type="AlphaFoldDB" id="A0A927CXW8"/>
<dbReference type="SUPFAM" id="SSF89796">
    <property type="entry name" value="CoA-transferase family III (CaiB/BaiF)"/>
    <property type="match status" value="2"/>
</dbReference>
<evidence type="ECO:0000313" key="2">
    <source>
        <dbReference type="EMBL" id="MBD3107339.1"/>
    </source>
</evidence>
<accession>A0A927CXW8</accession>
<dbReference type="Gene3D" id="3.30.1540.10">
    <property type="entry name" value="formyl-coa transferase, domain 3"/>
    <property type="match status" value="1"/>
</dbReference>
<dbReference type="InterPro" id="IPR003673">
    <property type="entry name" value="CoA-Trfase_fam_III"/>
</dbReference>
<dbReference type="Pfam" id="PF02515">
    <property type="entry name" value="CoA_transf_3"/>
    <property type="match status" value="2"/>
</dbReference>
<name>A0A927CXW8_9BACI</name>
<gene>
    <name evidence="2" type="ORF">IEO70_03090</name>
</gene>
<proteinExistence type="predicted"/>
<comment type="caution">
    <text evidence="2">The sequence shown here is derived from an EMBL/GenBank/DDBJ whole genome shotgun (WGS) entry which is preliminary data.</text>
</comment>
<dbReference type="RefSeq" id="WP_190996882.1">
    <property type="nucleotide sequence ID" value="NZ_JACXSI010000005.1"/>
</dbReference>